<feature type="region of interest" description="Disordered" evidence="6">
    <location>
        <begin position="102"/>
        <end position="124"/>
    </location>
</feature>
<dbReference type="CDD" id="cd12148">
    <property type="entry name" value="fungal_TF_MHR"/>
    <property type="match status" value="1"/>
</dbReference>
<dbReference type="InterPro" id="IPR001138">
    <property type="entry name" value="Zn2Cys6_DnaBD"/>
</dbReference>
<evidence type="ECO:0000256" key="1">
    <source>
        <dbReference type="ARBA" id="ARBA00022723"/>
    </source>
</evidence>
<evidence type="ECO:0000256" key="2">
    <source>
        <dbReference type="ARBA" id="ARBA00023015"/>
    </source>
</evidence>
<feature type="compositionally biased region" description="Polar residues" evidence="6">
    <location>
        <begin position="102"/>
        <end position="120"/>
    </location>
</feature>
<name>Q5K988_CRYD1</name>
<dbReference type="GO" id="GO:0003677">
    <property type="term" value="F:DNA binding"/>
    <property type="evidence" value="ECO:0007669"/>
    <property type="project" value="UniProtKB-KW"/>
</dbReference>
<dbReference type="PANTHER" id="PTHR31668:SF26">
    <property type="entry name" value="GLUCOSE TRANSPORT TRANSCRIPTION REGULATOR RGT1-RELATED"/>
    <property type="match status" value="1"/>
</dbReference>
<keyword evidence="2" id="KW-0805">Transcription regulation</keyword>
<evidence type="ECO:0000256" key="4">
    <source>
        <dbReference type="ARBA" id="ARBA00023163"/>
    </source>
</evidence>
<dbReference type="AlphaFoldDB" id="Q5K988"/>
<organism evidence="8 9">
    <name type="scientific">Cryptococcus deneoformans (strain JEC21 / ATCC MYA-565)</name>
    <name type="common">Cryptococcus neoformans var. neoformans serotype D</name>
    <dbReference type="NCBI Taxonomy" id="214684"/>
    <lineage>
        <taxon>Eukaryota</taxon>
        <taxon>Fungi</taxon>
        <taxon>Dikarya</taxon>
        <taxon>Basidiomycota</taxon>
        <taxon>Agaricomycotina</taxon>
        <taxon>Tremellomycetes</taxon>
        <taxon>Tremellales</taxon>
        <taxon>Cryptococcaceae</taxon>
        <taxon>Cryptococcus</taxon>
        <taxon>Cryptococcus neoformans species complex</taxon>
    </lineage>
</organism>
<evidence type="ECO:0000313" key="8">
    <source>
        <dbReference type="EMBL" id="AAW46233.2"/>
    </source>
</evidence>
<dbReference type="PANTHER" id="PTHR31668">
    <property type="entry name" value="GLUCOSE TRANSPORT TRANSCRIPTION REGULATOR RGT1-RELATED-RELATED"/>
    <property type="match status" value="1"/>
</dbReference>
<dbReference type="GeneID" id="3254510"/>
<sequence>MVSIPRGRPNPSPISSNTSREDRGNSACSDVSDGNNNSPKKRRRNEDSVPKALQACDRCRTKKIKCHPAESSEFCHSCTIASLSCTYDLPITASRTKRIQRGLSTHPQTSQQLPSFSSGQADVPPPNTAEHVLFDPETMASHGPVETHQSRDTNASERREIESQFTTGVALRRRGRTVGLTQGRASSSVRREGATALSYILHSTPTLPVASLSEFDRANGLSMCFSSSDTSMDGDGFMLITTECTTFETIDDQAVEPPPYVFEALHSPSWKEVINRLAMTFIDHISPFIPVVIRTEMGEVGQLVLYAMAGVAAARRDCPKEIFDCLRYIIKQEIHDRDALSNPTRENVQILLTTCLVDELALDCGTAAPPSVQRTRLSAAICMARDLNMDQPARGTTLGESNARIWQCAVIIDQWNAARYGVRPLILDFLSSSSSATISRDLTDNKFFQHLYSLSAILRRIIDKVYGVEGLKNTEDEDLLQIAEEVSRWKKELHRDLHFTGDSSSLPSGILHILHTAIMILLYRPFMRWSFIVPQSLSLDLNLEVWTLICPAARSSLEWAANREDPFEFLFFGPYALGLSCLIQYHSYARRREWDGVVVLERLLMNGIGKWAPSWAHLPLQAAQLSVVQLLYSSTQRTLPSSFHHPNTSARGLNPTPGIFNRLPETAVNGITFLRDPSHPEGGVLVATRQAAREIKDLPPGTVIIGGPLSPEEMDGDPVVSGRTQTRPVGGNEVEMSLSNGGGEVVPVDDGRGMTGMMPLTNIPGLSALPNSESATVLDSFARLAGSQFANHYMPDLSVDGAITSASTADWEAIVSSLTYPGF</sequence>
<dbReference type="InterPro" id="IPR036864">
    <property type="entry name" value="Zn2-C6_fun-type_DNA-bd_sf"/>
</dbReference>
<dbReference type="OrthoDB" id="2574141at2759"/>
<evidence type="ECO:0000256" key="6">
    <source>
        <dbReference type="SAM" id="MobiDB-lite"/>
    </source>
</evidence>
<dbReference type="InParanoid" id="Q5K988"/>
<dbReference type="PROSITE" id="PS50048">
    <property type="entry name" value="ZN2_CY6_FUNGAL_2"/>
    <property type="match status" value="1"/>
</dbReference>
<dbReference type="eggNOG" id="ENOG502QUQG">
    <property type="taxonomic scope" value="Eukaryota"/>
</dbReference>
<reference evidence="8 9" key="1">
    <citation type="journal article" date="2005" name="Science">
        <title>The genome of the basidiomycetous yeast and human pathogen Cryptococcus neoformans.</title>
        <authorList>
            <person name="Loftus B.J."/>
            <person name="Fung E."/>
            <person name="Roncaglia P."/>
            <person name="Rowley D."/>
            <person name="Amedeo P."/>
            <person name="Bruno D."/>
            <person name="Vamathevan J."/>
            <person name="Miranda M."/>
            <person name="Anderson I.J."/>
            <person name="Fraser J.A."/>
            <person name="Allen J.E."/>
            <person name="Bosdet I.E."/>
            <person name="Brent M.R."/>
            <person name="Chiu R."/>
            <person name="Doering T.L."/>
            <person name="Donlin M.J."/>
            <person name="D'Souza C.A."/>
            <person name="Fox D.S."/>
            <person name="Grinberg V."/>
            <person name="Fu J."/>
            <person name="Fukushima M."/>
            <person name="Haas B.J."/>
            <person name="Huang J.C."/>
            <person name="Janbon G."/>
            <person name="Jones S.J."/>
            <person name="Koo H.L."/>
            <person name="Krzywinski M.I."/>
            <person name="Kwon-Chung J.K."/>
            <person name="Lengeler K.B."/>
            <person name="Maiti R."/>
            <person name="Marra M.A."/>
            <person name="Marra R.E."/>
            <person name="Mathewson C.A."/>
            <person name="Mitchell T.G."/>
            <person name="Pertea M."/>
            <person name="Riggs F.R."/>
            <person name="Salzberg S.L."/>
            <person name="Schein J.E."/>
            <person name="Shvartsbeyn A."/>
            <person name="Shin H."/>
            <person name="Shumway M."/>
            <person name="Specht C.A."/>
            <person name="Suh B.B."/>
            <person name="Tenney A."/>
            <person name="Utterback T.R."/>
            <person name="Wickes B.L."/>
            <person name="Wortman J.R."/>
            <person name="Wye N.H."/>
            <person name="Kronstad J.W."/>
            <person name="Lodge J.K."/>
            <person name="Heitman J."/>
            <person name="Davis R.W."/>
            <person name="Fraser C.M."/>
            <person name="Hyman R.W."/>
        </authorList>
    </citation>
    <scope>NUCLEOTIDE SEQUENCE [LARGE SCALE GENOMIC DNA]</scope>
    <source>
        <strain evidence="9">JEC21 / ATCC MYA-565</strain>
    </source>
</reference>
<keyword evidence="1" id="KW-0479">Metal-binding</keyword>
<dbReference type="HOGENOM" id="CLU_344526_0_0_1"/>
<dbReference type="EMBL" id="AE017351">
    <property type="protein sequence ID" value="AAW46233.2"/>
    <property type="molecule type" value="Genomic_DNA"/>
</dbReference>
<dbReference type="GO" id="GO:0008270">
    <property type="term" value="F:zinc ion binding"/>
    <property type="evidence" value="ECO:0007669"/>
    <property type="project" value="InterPro"/>
</dbReference>
<dbReference type="SMART" id="SM00066">
    <property type="entry name" value="GAL4"/>
    <property type="match status" value="1"/>
</dbReference>
<feature type="domain" description="Zn(2)-C6 fungal-type" evidence="7">
    <location>
        <begin position="55"/>
        <end position="87"/>
    </location>
</feature>
<dbReference type="PROSITE" id="PS00463">
    <property type="entry name" value="ZN2_CY6_FUNGAL_1"/>
    <property type="match status" value="1"/>
</dbReference>
<evidence type="ECO:0000313" key="9">
    <source>
        <dbReference type="Proteomes" id="UP000002149"/>
    </source>
</evidence>
<dbReference type="InterPro" id="IPR050797">
    <property type="entry name" value="Carb_Metab_Trans_Reg"/>
</dbReference>
<dbReference type="Proteomes" id="UP000002149">
    <property type="component" value="Chromosome 11"/>
</dbReference>
<dbReference type="PaxDb" id="214684-Q5K988"/>
<dbReference type="SUPFAM" id="SSF57701">
    <property type="entry name" value="Zn2/Cys6 DNA-binding domain"/>
    <property type="match status" value="1"/>
</dbReference>
<feature type="region of interest" description="Disordered" evidence="6">
    <location>
        <begin position="1"/>
        <end position="50"/>
    </location>
</feature>
<dbReference type="Gene3D" id="4.10.240.10">
    <property type="entry name" value="Zn(2)-C6 fungal-type DNA-binding domain"/>
    <property type="match status" value="1"/>
</dbReference>
<proteinExistence type="predicted"/>
<evidence type="ECO:0000256" key="3">
    <source>
        <dbReference type="ARBA" id="ARBA00023125"/>
    </source>
</evidence>
<dbReference type="CDD" id="cd00067">
    <property type="entry name" value="GAL4"/>
    <property type="match status" value="1"/>
</dbReference>
<keyword evidence="9" id="KW-1185">Reference proteome</keyword>
<gene>
    <name evidence="8" type="ordered locus">CNK02810</name>
</gene>
<dbReference type="Pfam" id="PF00172">
    <property type="entry name" value="Zn_clus"/>
    <property type="match status" value="1"/>
</dbReference>
<feature type="region of interest" description="Disordered" evidence="6">
    <location>
        <begin position="702"/>
        <end position="745"/>
    </location>
</feature>
<feature type="compositionally biased region" description="Polar residues" evidence="6">
    <location>
        <begin position="26"/>
        <end position="38"/>
    </location>
</feature>
<keyword evidence="4" id="KW-0804">Transcription</keyword>
<dbReference type="GO" id="GO:0000981">
    <property type="term" value="F:DNA-binding transcription factor activity, RNA polymerase II-specific"/>
    <property type="evidence" value="ECO:0007669"/>
    <property type="project" value="InterPro"/>
</dbReference>
<dbReference type="RefSeq" id="XP_024513747.1">
    <property type="nucleotide sequence ID" value="XM_024658093.1"/>
</dbReference>
<dbReference type="VEuPathDB" id="FungiDB:CNK02810"/>
<keyword evidence="5" id="KW-0539">Nucleus</keyword>
<dbReference type="FunCoup" id="Q5K988">
    <property type="interactions" value="154"/>
</dbReference>
<keyword evidence="3" id="KW-0238">DNA-binding</keyword>
<dbReference type="KEGG" id="cne:CNK02810"/>
<accession>Q5K988</accession>
<evidence type="ECO:0000256" key="5">
    <source>
        <dbReference type="ARBA" id="ARBA00023242"/>
    </source>
</evidence>
<evidence type="ECO:0000259" key="7">
    <source>
        <dbReference type="PROSITE" id="PS50048"/>
    </source>
</evidence>
<protein>
    <submittedName>
        <fullName evidence="8">Expressed protein</fullName>
    </submittedName>
</protein>